<dbReference type="EMBL" id="VKHP01000132">
    <property type="protein sequence ID" value="NEU99490.1"/>
    <property type="molecule type" value="Genomic_DNA"/>
</dbReference>
<reference evidence="1 2" key="1">
    <citation type="journal article" date="2020" name="Arch. Microbiol.">
        <title>Bradyrhizobium uaiense sp. nov., a new highly efficient cowpea symbiont.</title>
        <authorList>
            <person name="Cabral Michel D."/>
            <person name="Azarias Guimaraes A."/>
            <person name="Martins da Costa E."/>
            <person name="Soares de Carvalho T."/>
            <person name="Balsanelli E."/>
            <person name="Willems A."/>
            <person name="Maltempi de Souza E."/>
            <person name="de Souza Moreira F.M."/>
        </authorList>
    </citation>
    <scope>NUCLEOTIDE SEQUENCE [LARGE SCALE GENOMIC DNA]</scope>
    <source>
        <strain evidence="1 2">UFLA 03-164</strain>
    </source>
</reference>
<accession>A0A6P1BPB3</accession>
<dbReference type="RefSeq" id="WP_163158740.1">
    <property type="nucleotide sequence ID" value="NZ_VKHP01000132.1"/>
</dbReference>
<evidence type="ECO:0000313" key="2">
    <source>
        <dbReference type="Proteomes" id="UP000468531"/>
    </source>
</evidence>
<dbReference type="Proteomes" id="UP000468531">
    <property type="component" value="Unassembled WGS sequence"/>
</dbReference>
<gene>
    <name evidence="1" type="ORF">FNJ47_27580</name>
</gene>
<protein>
    <submittedName>
        <fullName evidence="1">Uncharacterized protein</fullName>
    </submittedName>
</protein>
<name>A0A6P1BPB3_9BRAD</name>
<dbReference type="AlphaFoldDB" id="A0A6P1BPB3"/>
<organism evidence="1 2">
    <name type="scientific">Bradyrhizobium uaiense</name>
    <dbReference type="NCBI Taxonomy" id="2594946"/>
    <lineage>
        <taxon>Bacteria</taxon>
        <taxon>Pseudomonadati</taxon>
        <taxon>Pseudomonadota</taxon>
        <taxon>Alphaproteobacteria</taxon>
        <taxon>Hyphomicrobiales</taxon>
        <taxon>Nitrobacteraceae</taxon>
        <taxon>Bradyrhizobium</taxon>
    </lineage>
</organism>
<comment type="caution">
    <text evidence="1">The sequence shown here is derived from an EMBL/GenBank/DDBJ whole genome shotgun (WGS) entry which is preliminary data.</text>
</comment>
<proteinExistence type="predicted"/>
<sequence length="62" mass="6917">MPKIATDETKTGQVLLFGKADRAIATKIGAELSMFAGFPQPVAERKRLGRVEKRPYRQDDLV</sequence>
<keyword evidence="2" id="KW-1185">Reference proteome</keyword>
<evidence type="ECO:0000313" key="1">
    <source>
        <dbReference type="EMBL" id="NEU99490.1"/>
    </source>
</evidence>